<dbReference type="GO" id="GO:0016020">
    <property type="term" value="C:membrane"/>
    <property type="evidence" value="ECO:0007669"/>
    <property type="project" value="UniProtKB-SubCell"/>
</dbReference>
<dbReference type="InterPro" id="IPR001322">
    <property type="entry name" value="Lamin_tail_dom"/>
</dbReference>
<dbReference type="PROSITE" id="PS51841">
    <property type="entry name" value="LTD"/>
    <property type="match status" value="1"/>
</dbReference>
<feature type="region of interest" description="Disordered" evidence="6">
    <location>
        <begin position="592"/>
        <end position="623"/>
    </location>
</feature>
<keyword evidence="2 7" id="KW-0812">Transmembrane</keyword>
<dbReference type="SUPFAM" id="SSF74853">
    <property type="entry name" value="Lamin A/C globular tail domain"/>
    <property type="match status" value="1"/>
</dbReference>
<proteinExistence type="predicted"/>
<dbReference type="Proteomes" id="UP000176614">
    <property type="component" value="Unassembled WGS sequence"/>
</dbReference>
<evidence type="ECO:0000256" key="7">
    <source>
        <dbReference type="SAM" id="Phobius"/>
    </source>
</evidence>
<organism evidence="9 10">
    <name type="scientific">candidate division WWE3 bacterium RIFOXYA2_FULL_46_9</name>
    <dbReference type="NCBI Taxonomy" id="1802636"/>
    <lineage>
        <taxon>Bacteria</taxon>
        <taxon>Katanobacteria</taxon>
    </lineage>
</organism>
<evidence type="ECO:0000256" key="2">
    <source>
        <dbReference type="ARBA" id="ARBA00022692"/>
    </source>
</evidence>
<dbReference type="InterPro" id="IPR001733">
    <property type="entry name" value="Peptidase_S26B"/>
</dbReference>
<dbReference type="GO" id="GO:0004252">
    <property type="term" value="F:serine-type endopeptidase activity"/>
    <property type="evidence" value="ECO:0007669"/>
    <property type="project" value="UniProtKB-UniRule"/>
</dbReference>
<dbReference type="GO" id="GO:0009003">
    <property type="term" value="F:signal peptidase activity"/>
    <property type="evidence" value="ECO:0007669"/>
    <property type="project" value="UniProtKB-EC"/>
</dbReference>
<dbReference type="InterPro" id="IPR036415">
    <property type="entry name" value="Lamin_tail_dom_sf"/>
</dbReference>
<feature type="domain" description="LTD" evidence="8">
    <location>
        <begin position="479"/>
        <end position="597"/>
    </location>
</feature>
<reference evidence="9 10" key="1">
    <citation type="journal article" date="2016" name="Nat. Commun.">
        <title>Thousands of microbial genomes shed light on interconnected biogeochemical processes in an aquifer system.</title>
        <authorList>
            <person name="Anantharaman K."/>
            <person name="Brown C.T."/>
            <person name="Hug L.A."/>
            <person name="Sharon I."/>
            <person name="Castelle C.J."/>
            <person name="Probst A.J."/>
            <person name="Thomas B.C."/>
            <person name="Singh A."/>
            <person name="Wilkins M.J."/>
            <person name="Karaoz U."/>
            <person name="Brodie E.L."/>
            <person name="Williams K.H."/>
            <person name="Hubbard S.S."/>
            <person name="Banfield J.F."/>
        </authorList>
    </citation>
    <scope>NUCLEOTIDE SEQUENCE [LARGE SCALE GENOMIC DNA]</scope>
</reference>
<accession>A0A1F4W303</accession>
<evidence type="ECO:0000259" key="8">
    <source>
        <dbReference type="PROSITE" id="PS51841"/>
    </source>
</evidence>
<dbReference type="Pfam" id="PF00932">
    <property type="entry name" value="LTD"/>
    <property type="match status" value="1"/>
</dbReference>
<evidence type="ECO:0000256" key="4">
    <source>
        <dbReference type="ARBA" id="ARBA00023136"/>
    </source>
</evidence>
<dbReference type="InterPro" id="IPR013783">
    <property type="entry name" value="Ig-like_fold"/>
</dbReference>
<dbReference type="InterPro" id="IPR036286">
    <property type="entry name" value="LexA/Signal_pep-like_sf"/>
</dbReference>
<sequence>MKLNIAKIVKILKIIANFGYFLFIIFVIAIIAGTSLSTFEAPGGFRMFSVLSGSMEPAVMTDSIVLVKSQSEYTAGDIITFLTDPSANPKNARNVVTHRIESVNRGELPSEVSYTTKGDANKTVDLEMVYSKQVLGKVVFALPYIGKAIAFARTPTGFISLIVLSAILIYTEILNVKKESGKLLAGVLEKIKAKKTKLLSILLVLCFVANQTAVSSYALGLNNNELSTDNSAEAGTLDFGVLYRDDNWSTPYDNMFRNDGTDRDIVLVNMGSQPFVYKQYFEFVSGSNDLCGELDLKVYDMGTASKIYDGKLDDYVLNSTFDTDNLRLGYTAEVPSDAPYAVSQKSCEFKIITVAWQAEFSDETQGFWDQEEFTSQITTGDWIPQVPTGLHILDHNGADLGCGGVTNNRTITVDWDDNPEFDLAHYDYQNKDEITISQPTVSHFTGDIRDEDGAYKYRVSAIDEGGNASAFTEWCELTLDRTIQDASQGDVIINEVFWTGSTVGSDDEWIELYNDTSSDIKLKNWVIERAGNDDASLVLPNDAVLPAHGYFLISRYTEDDGNSALNVSVDWVTSDIDLEDDGEALELKDAFGNTIDSTPSGEWPAGDDETGNRSMERNDDPDSGWHSCLDVVCNDGTYWDTNDGDDYGTPAGENHSENDPSLEISLPEPVIEVPLVELVKETSTTEQL</sequence>
<evidence type="ECO:0000313" key="10">
    <source>
        <dbReference type="Proteomes" id="UP000176614"/>
    </source>
</evidence>
<dbReference type="Gene3D" id="2.60.40.10">
    <property type="entry name" value="Immunoglobulins"/>
    <property type="match status" value="1"/>
</dbReference>
<dbReference type="AlphaFoldDB" id="A0A1F4W303"/>
<feature type="transmembrane region" description="Helical" evidence="7">
    <location>
        <begin position="198"/>
        <end position="219"/>
    </location>
</feature>
<dbReference type="EC" id="3.4.21.89" evidence="5"/>
<keyword evidence="4 7" id="KW-0472">Membrane</keyword>
<comment type="caution">
    <text evidence="9">The sequence shown here is derived from an EMBL/GenBank/DDBJ whole genome shotgun (WGS) entry which is preliminary data.</text>
</comment>
<dbReference type="SUPFAM" id="SSF51306">
    <property type="entry name" value="LexA/Signal peptidase"/>
    <property type="match status" value="1"/>
</dbReference>
<protein>
    <recommendedName>
        <fullName evidence="5">Signal peptidase I</fullName>
        <ecNumber evidence="5">3.4.21.89</ecNumber>
    </recommendedName>
</protein>
<feature type="region of interest" description="Disordered" evidence="6">
    <location>
        <begin position="644"/>
        <end position="668"/>
    </location>
</feature>
<dbReference type="Gene3D" id="2.60.40.1260">
    <property type="entry name" value="Lamin Tail domain"/>
    <property type="match status" value="1"/>
</dbReference>
<dbReference type="NCBIfam" id="TIGR02228">
    <property type="entry name" value="sigpep_I_arch"/>
    <property type="match status" value="1"/>
</dbReference>
<comment type="subcellular location">
    <subcellularLocation>
        <location evidence="1">Membrane</location>
    </subcellularLocation>
</comment>
<dbReference type="GO" id="GO:0006465">
    <property type="term" value="P:signal peptide processing"/>
    <property type="evidence" value="ECO:0007669"/>
    <property type="project" value="UniProtKB-UniRule"/>
</dbReference>
<evidence type="ECO:0000256" key="6">
    <source>
        <dbReference type="SAM" id="MobiDB-lite"/>
    </source>
</evidence>
<feature type="transmembrane region" description="Helical" evidence="7">
    <location>
        <begin position="158"/>
        <end position="177"/>
    </location>
</feature>
<dbReference type="EMBL" id="MEVT01000006">
    <property type="protein sequence ID" value="OGC63423.1"/>
    <property type="molecule type" value="Genomic_DNA"/>
</dbReference>
<evidence type="ECO:0000256" key="1">
    <source>
        <dbReference type="ARBA" id="ARBA00004370"/>
    </source>
</evidence>
<dbReference type="CDD" id="cd06530">
    <property type="entry name" value="S26_SPase_I"/>
    <property type="match status" value="1"/>
</dbReference>
<feature type="compositionally biased region" description="Basic and acidic residues" evidence="6">
    <location>
        <begin position="610"/>
        <end position="620"/>
    </location>
</feature>
<name>A0A1F4W303_UNCKA</name>
<feature type="transmembrane region" description="Helical" evidence="7">
    <location>
        <begin position="20"/>
        <end position="39"/>
    </location>
</feature>
<gene>
    <name evidence="9" type="ORF">A2264_01705</name>
</gene>
<evidence type="ECO:0000256" key="5">
    <source>
        <dbReference type="NCBIfam" id="TIGR02228"/>
    </source>
</evidence>
<evidence type="ECO:0000256" key="3">
    <source>
        <dbReference type="ARBA" id="ARBA00022989"/>
    </source>
</evidence>
<keyword evidence="3 7" id="KW-1133">Transmembrane helix</keyword>
<dbReference type="InterPro" id="IPR019533">
    <property type="entry name" value="Peptidase_S26"/>
</dbReference>
<evidence type="ECO:0000313" key="9">
    <source>
        <dbReference type="EMBL" id="OGC63423.1"/>
    </source>
</evidence>